<gene>
    <name evidence="1" type="ORF">Goshw_021194</name>
</gene>
<sequence length="31" mass="3558">MRPMEVHCSDGDHLAHGNCPDSKNYWRSLSN</sequence>
<dbReference type="EMBL" id="JABFAF010000036">
    <property type="protein sequence ID" value="MBA0875411.1"/>
    <property type="molecule type" value="Genomic_DNA"/>
</dbReference>
<dbReference type="AlphaFoldDB" id="A0A7J9MWL9"/>
<name>A0A7J9MWL9_GOSSC</name>
<comment type="caution">
    <text evidence="1">The sequence shown here is derived from an EMBL/GenBank/DDBJ whole genome shotgun (WGS) entry which is preliminary data.</text>
</comment>
<keyword evidence="2" id="KW-1185">Reference proteome</keyword>
<protein>
    <submittedName>
        <fullName evidence="1">Uncharacterized protein</fullName>
    </submittedName>
</protein>
<reference evidence="1 2" key="1">
    <citation type="journal article" date="2019" name="Genome Biol. Evol.">
        <title>Insights into the evolution of the New World diploid cottons (Gossypium, subgenus Houzingenia) based on genome sequencing.</title>
        <authorList>
            <person name="Grover C.E."/>
            <person name="Arick M.A. 2nd"/>
            <person name="Thrash A."/>
            <person name="Conover J.L."/>
            <person name="Sanders W.S."/>
            <person name="Peterson D.G."/>
            <person name="Frelichowski J.E."/>
            <person name="Scheffler J.A."/>
            <person name="Scheffler B.E."/>
            <person name="Wendel J.F."/>
        </authorList>
    </citation>
    <scope>NUCLEOTIDE SEQUENCE [LARGE SCALE GENOMIC DNA]</scope>
    <source>
        <strain evidence="1">1</strain>
        <tissue evidence="1">Leaf</tissue>
    </source>
</reference>
<organism evidence="1 2">
    <name type="scientific">Gossypium schwendimanii</name>
    <name type="common">Cotton</name>
    <dbReference type="NCBI Taxonomy" id="34291"/>
    <lineage>
        <taxon>Eukaryota</taxon>
        <taxon>Viridiplantae</taxon>
        <taxon>Streptophyta</taxon>
        <taxon>Embryophyta</taxon>
        <taxon>Tracheophyta</taxon>
        <taxon>Spermatophyta</taxon>
        <taxon>Magnoliopsida</taxon>
        <taxon>eudicotyledons</taxon>
        <taxon>Gunneridae</taxon>
        <taxon>Pentapetalae</taxon>
        <taxon>rosids</taxon>
        <taxon>malvids</taxon>
        <taxon>Malvales</taxon>
        <taxon>Malvaceae</taxon>
        <taxon>Malvoideae</taxon>
        <taxon>Gossypium</taxon>
    </lineage>
</organism>
<dbReference type="Proteomes" id="UP000593576">
    <property type="component" value="Unassembled WGS sequence"/>
</dbReference>
<evidence type="ECO:0000313" key="1">
    <source>
        <dbReference type="EMBL" id="MBA0875411.1"/>
    </source>
</evidence>
<accession>A0A7J9MWL9</accession>
<proteinExistence type="predicted"/>
<evidence type="ECO:0000313" key="2">
    <source>
        <dbReference type="Proteomes" id="UP000593576"/>
    </source>
</evidence>